<accession>A0A963YMT8</accession>
<evidence type="ECO:0000313" key="3">
    <source>
        <dbReference type="EMBL" id="MCB8873697.1"/>
    </source>
</evidence>
<sequence>MTSRIITRVVPGLLMGLLATAAMPVHHAMAQAALPSPNSMGPVVQGGNGGPASQPSVAGLPGARRSGPVNQGTVDATLLSPNDELFDSINRGDLTAARDALSRGADLGATDAVGQTPIDLSVSLGRNSITFLLVTLMHAGGGDITDAQGPMAEPPANTIGLSSKDQKVVNTPVGFFSAPATAAATAKTTGKQKHYQTVAAHPATQTGSFAESAPAYSGGSGSPNAAAGFVGFGPSAQ</sequence>
<proteinExistence type="predicted"/>
<keyword evidence="2" id="KW-0732">Signal</keyword>
<evidence type="ECO:0000256" key="1">
    <source>
        <dbReference type="SAM" id="MobiDB-lite"/>
    </source>
</evidence>
<evidence type="ECO:0000313" key="4">
    <source>
        <dbReference type="Proteomes" id="UP000708298"/>
    </source>
</evidence>
<dbReference type="AlphaFoldDB" id="A0A963YMT8"/>
<feature type="region of interest" description="Disordered" evidence="1">
    <location>
        <begin position="39"/>
        <end position="66"/>
    </location>
</feature>
<protein>
    <recommendedName>
        <fullName evidence="5">Ankyrin repeat domain-containing protein</fullName>
    </recommendedName>
</protein>
<feature type="chain" id="PRO_5037753267" description="Ankyrin repeat domain-containing protein" evidence="2">
    <location>
        <begin position="22"/>
        <end position="237"/>
    </location>
</feature>
<feature type="signal peptide" evidence="2">
    <location>
        <begin position="1"/>
        <end position="21"/>
    </location>
</feature>
<evidence type="ECO:0008006" key="5">
    <source>
        <dbReference type="Google" id="ProtNLM"/>
    </source>
</evidence>
<gene>
    <name evidence="3" type="ORF">ASILVAE211_00775</name>
</gene>
<dbReference type="EMBL" id="JAESVB010000001">
    <property type="protein sequence ID" value="MCB8873697.1"/>
    <property type="molecule type" value="Genomic_DNA"/>
</dbReference>
<keyword evidence="4" id="KW-1185">Reference proteome</keyword>
<comment type="caution">
    <text evidence="3">The sequence shown here is derived from an EMBL/GenBank/DDBJ whole genome shotgun (WGS) entry which is preliminary data.</text>
</comment>
<evidence type="ECO:0000256" key="2">
    <source>
        <dbReference type="SAM" id="SignalP"/>
    </source>
</evidence>
<reference evidence="3" key="1">
    <citation type="journal article" date="2021" name="Microorganisms">
        <title>Acidisoma silvae sp. nov. and Acidisomacellulosilytica sp. nov., Two Acidophilic Bacteria Isolated from Decaying Wood, Hydrolyzing Cellulose and Producing Poly-3-hydroxybutyrate.</title>
        <authorList>
            <person name="Mieszkin S."/>
            <person name="Pouder E."/>
            <person name="Uroz S."/>
            <person name="Simon-Colin C."/>
            <person name="Alain K."/>
        </authorList>
    </citation>
    <scope>NUCLEOTIDE SEQUENCE</scope>
    <source>
        <strain evidence="3">HW T2.11</strain>
    </source>
</reference>
<name>A0A963YMT8_9PROT</name>
<dbReference type="Proteomes" id="UP000708298">
    <property type="component" value="Unassembled WGS sequence"/>
</dbReference>
<dbReference type="RefSeq" id="WP_227319380.1">
    <property type="nucleotide sequence ID" value="NZ_JAESVB010000001.1"/>
</dbReference>
<organism evidence="3 4">
    <name type="scientific">Acidisoma silvae</name>
    <dbReference type="NCBI Taxonomy" id="2802396"/>
    <lineage>
        <taxon>Bacteria</taxon>
        <taxon>Pseudomonadati</taxon>
        <taxon>Pseudomonadota</taxon>
        <taxon>Alphaproteobacteria</taxon>
        <taxon>Acetobacterales</taxon>
        <taxon>Acidocellaceae</taxon>
        <taxon>Acidisoma</taxon>
    </lineage>
</organism>
<reference evidence="3" key="2">
    <citation type="submission" date="2021-01" db="EMBL/GenBank/DDBJ databases">
        <authorList>
            <person name="Mieszkin S."/>
            <person name="Pouder E."/>
            <person name="Alain K."/>
        </authorList>
    </citation>
    <scope>NUCLEOTIDE SEQUENCE</scope>
    <source>
        <strain evidence="3">HW T2.11</strain>
    </source>
</reference>